<organism evidence="1">
    <name type="scientific">Oryza brachyantha</name>
    <name type="common">malo sina</name>
    <dbReference type="NCBI Taxonomy" id="4533"/>
    <lineage>
        <taxon>Eukaryota</taxon>
        <taxon>Viridiplantae</taxon>
        <taxon>Streptophyta</taxon>
        <taxon>Embryophyta</taxon>
        <taxon>Tracheophyta</taxon>
        <taxon>Spermatophyta</taxon>
        <taxon>Magnoliopsida</taxon>
        <taxon>Liliopsida</taxon>
        <taxon>Poales</taxon>
        <taxon>Poaceae</taxon>
        <taxon>BOP clade</taxon>
        <taxon>Oryzoideae</taxon>
        <taxon>Oryzeae</taxon>
        <taxon>Oryzinae</taxon>
        <taxon>Oryza</taxon>
    </lineage>
</organism>
<dbReference type="Gramene" id="OB04G34560.1">
    <property type="protein sequence ID" value="OB04G34560.1"/>
    <property type="gene ID" value="OB04G34560"/>
</dbReference>
<accession>J3M231</accession>
<dbReference type="AlphaFoldDB" id="J3M231"/>
<evidence type="ECO:0000313" key="2">
    <source>
        <dbReference type="Proteomes" id="UP000006038"/>
    </source>
</evidence>
<keyword evidence="2" id="KW-1185">Reference proteome</keyword>
<evidence type="ECO:0008006" key="3">
    <source>
        <dbReference type="Google" id="ProtNLM"/>
    </source>
</evidence>
<evidence type="ECO:0000313" key="1">
    <source>
        <dbReference type="EnsemblPlants" id="OB04G34560.1"/>
    </source>
</evidence>
<reference evidence="1" key="1">
    <citation type="journal article" date="2013" name="Nat. Commun.">
        <title>Whole-genome sequencing of Oryza brachyantha reveals mechanisms underlying Oryza genome evolution.</title>
        <authorList>
            <person name="Chen J."/>
            <person name="Huang Q."/>
            <person name="Gao D."/>
            <person name="Wang J."/>
            <person name="Lang Y."/>
            <person name="Liu T."/>
            <person name="Li B."/>
            <person name="Bai Z."/>
            <person name="Luis Goicoechea J."/>
            <person name="Liang C."/>
            <person name="Chen C."/>
            <person name="Zhang W."/>
            <person name="Sun S."/>
            <person name="Liao Y."/>
            <person name="Zhang X."/>
            <person name="Yang L."/>
            <person name="Song C."/>
            <person name="Wang M."/>
            <person name="Shi J."/>
            <person name="Liu G."/>
            <person name="Liu J."/>
            <person name="Zhou H."/>
            <person name="Zhou W."/>
            <person name="Yu Q."/>
            <person name="An N."/>
            <person name="Chen Y."/>
            <person name="Cai Q."/>
            <person name="Wang B."/>
            <person name="Liu B."/>
            <person name="Min J."/>
            <person name="Huang Y."/>
            <person name="Wu H."/>
            <person name="Li Z."/>
            <person name="Zhang Y."/>
            <person name="Yin Y."/>
            <person name="Song W."/>
            <person name="Jiang J."/>
            <person name="Jackson S.A."/>
            <person name="Wing R.A."/>
            <person name="Wang J."/>
            <person name="Chen M."/>
        </authorList>
    </citation>
    <scope>NUCLEOTIDE SEQUENCE [LARGE SCALE GENOMIC DNA]</scope>
    <source>
        <strain evidence="1">cv. IRGC 101232</strain>
    </source>
</reference>
<proteinExistence type="predicted"/>
<protein>
    <recommendedName>
        <fullName evidence="3">Reverse transcriptase Ty1/copia-type domain-containing protein</fullName>
    </recommendedName>
</protein>
<dbReference type="HOGENOM" id="CLU_1374104_0_0_1"/>
<reference evidence="1" key="2">
    <citation type="submission" date="2013-04" db="UniProtKB">
        <authorList>
            <consortium name="EnsemblPlants"/>
        </authorList>
    </citation>
    <scope>IDENTIFICATION</scope>
</reference>
<dbReference type="Proteomes" id="UP000006038">
    <property type="component" value="Chromosome 4"/>
</dbReference>
<dbReference type="EnsemblPlants" id="OB04G34560.1">
    <property type="protein sequence ID" value="OB04G34560.1"/>
    <property type="gene ID" value="OB04G34560"/>
</dbReference>
<sequence>MTDHMLGNPPAHADDLSEHIHAENQISGNTMVGAEDPGDNSEAESWSSVLSTIMLTALNSRRMMISRRSTTRWQQILMVPTSPRLRLAPLPKSMQSTALTTPHPVQAAVHGIAERQMGQRHQMVLLVCYHYYSPATYPAYYTVAKREWCLRQLDVQNAFLHGLLEEEVYMRQPSGYEDKRCSRGLTDRFKTRLRPEGFG</sequence>
<name>J3M231_ORYBR</name>